<organism evidence="10 11">
    <name type="scientific">Sphingosinicella rhizophila</name>
    <dbReference type="NCBI Taxonomy" id="3050082"/>
    <lineage>
        <taxon>Bacteria</taxon>
        <taxon>Pseudomonadati</taxon>
        <taxon>Pseudomonadota</taxon>
        <taxon>Alphaproteobacteria</taxon>
        <taxon>Sphingomonadales</taxon>
        <taxon>Sphingosinicellaceae</taxon>
        <taxon>Sphingosinicella</taxon>
    </lineage>
</organism>
<evidence type="ECO:0000256" key="7">
    <source>
        <dbReference type="ARBA" id="ARBA00023150"/>
    </source>
</evidence>
<feature type="binding site" evidence="8">
    <location>
        <position position="21"/>
    </location>
    <ligand>
        <name>GTP</name>
        <dbReference type="ChEBI" id="CHEBI:37565"/>
    </ligand>
</feature>
<dbReference type="EC" id="2.7.7.77" evidence="8"/>
<comment type="cofactor">
    <cofactor evidence="8">
        <name>Mg(2+)</name>
        <dbReference type="ChEBI" id="CHEBI:18420"/>
    </cofactor>
</comment>
<evidence type="ECO:0000256" key="6">
    <source>
        <dbReference type="ARBA" id="ARBA00023134"/>
    </source>
</evidence>
<comment type="subunit">
    <text evidence="8">Monomer.</text>
</comment>
<comment type="caution">
    <text evidence="8">Lacks conserved residue(s) required for the propagation of feature annotation.</text>
</comment>
<name>A0ABU3Q910_9SPHN</name>
<feature type="binding site" evidence="8">
    <location>
        <begin position="9"/>
        <end position="11"/>
    </location>
    <ligand>
        <name>GTP</name>
        <dbReference type="ChEBI" id="CHEBI:37565"/>
    </ligand>
</feature>
<dbReference type="GO" id="GO:0061603">
    <property type="term" value="F:molybdenum cofactor guanylyltransferase activity"/>
    <property type="evidence" value="ECO:0007669"/>
    <property type="project" value="UniProtKB-EC"/>
</dbReference>
<sequence length="209" mass="22192">MRVPLVVILAGGEGRRIGGGKPLRELRGERLIDRAVRTARLWSGDLRLALREPGQVPGLDVPVLVDDHNIAGPLAGLGSALRAAREANRDFALTIPCDVPFLPPDLGPRLQAAIGNRLAAVPASGADLHPACALWRAETLDCLPAYLASGRRSLIGFAEAVGFVRVEWSGGQFFNVNSESDLAEAERRLDSEIEDLDGLPGTGPGNSRP</sequence>
<dbReference type="RefSeq" id="WP_315726985.1">
    <property type="nucleotide sequence ID" value="NZ_JAVUPU010000006.1"/>
</dbReference>
<comment type="domain">
    <text evidence="8">The N-terminal domain determines nucleotide recognition and specific binding, while the C-terminal domain determines the specific binding to the target protein.</text>
</comment>
<keyword evidence="3 8" id="KW-0479">Metal-binding</keyword>
<dbReference type="Gene3D" id="3.90.550.10">
    <property type="entry name" value="Spore Coat Polysaccharide Biosynthesis Protein SpsA, Chain A"/>
    <property type="match status" value="1"/>
</dbReference>
<gene>
    <name evidence="8" type="primary">mobA</name>
    <name evidence="10" type="ORF">RQX22_13085</name>
</gene>
<protein>
    <recommendedName>
        <fullName evidence="8">Molybdenum cofactor guanylyltransferase</fullName>
        <shortName evidence="8">MoCo guanylyltransferase</shortName>
        <ecNumber evidence="8">2.7.7.77</ecNumber>
    </recommendedName>
    <alternativeName>
        <fullName evidence="8">GTP:molybdopterin guanylyltransferase</fullName>
    </alternativeName>
    <alternativeName>
        <fullName evidence="8">Mo-MPT guanylyltransferase</fullName>
    </alternativeName>
    <alternativeName>
        <fullName evidence="8">Molybdopterin guanylyltransferase</fullName>
    </alternativeName>
    <alternativeName>
        <fullName evidence="8">Molybdopterin-guanine dinucleotide synthase</fullName>
        <shortName evidence="8">MGD synthase</shortName>
    </alternativeName>
</protein>
<comment type="caution">
    <text evidence="10">The sequence shown here is derived from an EMBL/GenBank/DDBJ whole genome shotgun (WGS) entry which is preliminary data.</text>
</comment>
<dbReference type="Proteomes" id="UP001259572">
    <property type="component" value="Unassembled WGS sequence"/>
</dbReference>
<keyword evidence="1 8" id="KW-0963">Cytoplasm</keyword>
<keyword evidence="10" id="KW-0548">Nucleotidyltransferase</keyword>
<evidence type="ECO:0000259" key="9">
    <source>
        <dbReference type="Pfam" id="PF12804"/>
    </source>
</evidence>
<keyword evidence="2 8" id="KW-0808">Transferase</keyword>
<reference evidence="10 11" key="1">
    <citation type="submission" date="2023-05" db="EMBL/GenBank/DDBJ databases">
        <authorList>
            <person name="Guo Y."/>
        </authorList>
    </citation>
    <scope>NUCLEOTIDE SEQUENCE [LARGE SCALE GENOMIC DNA]</scope>
    <source>
        <strain evidence="10 11">GR2756</strain>
    </source>
</reference>
<keyword evidence="6 8" id="KW-0342">GTP-binding</keyword>
<dbReference type="InterPro" id="IPR025877">
    <property type="entry name" value="MobA-like_NTP_Trfase"/>
</dbReference>
<dbReference type="HAMAP" id="MF_00316">
    <property type="entry name" value="MobA"/>
    <property type="match status" value="1"/>
</dbReference>
<dbReference type="PANTHER" id="PTHR19136:SF81">
    <property type="entry name" value="MOLYBDENUM COFACTOR GUANYLYLTRANSFERASE"/>
    <property type="match status" value="1"/>
</dbReference>
<feature type="binding site" evidence="8">
    <location>
        <position position="66"/>
    </location>
    <ligand>
        <name>GTP</name>
        <dbReference type="ChEBI" id="CHEBI:37565"/>
    </ligand>
</feature>
<evidence type="ECO:0000256" key="4">
    <source>
        <dbReference type="ARBA" id="ARBA00022741"/>
    </source>
</evidence>
<dbReference type="InterPro" id="IPR029044">
    <property type="entry name" value="Nucleotide-diphossugar_trans"/>
</dbReference>
<evidence type="ECO:0000256" key="5">
    <source>
        <dbReference type="ARBA" id="ARBA00022842"/>
    </source>
</evidence>
<accession>A0ABU3Q910</accession>
<dbReference type="Pfam" id="PF12804">
    <property type="entry name" value="NTP_transf_3"/>
    <property type="match status" value="1"/>
</dbReference>
<feature type="domain" description="MobA-like NTP transferase" evidence="9">
    <location>
        <begin position="6"/>
        <end position="156"/>
    </location>
</feature>
<keyword evidence="4 8" id="KW-0547">Nucleotide-binding</keyword>
<comment type="similarity">
    <text evidence="8">Belongs to the MobA family.</text>
</comment>
<feature type="binding site" evidence="8">
    <location>
        <position position="98"/>
    </location>
    <ligand>
        <name>Mg(2+)</name>
        <dbReference type="ChEBI" id="CHEBI:18420"/>
    </ligand>
</feature>
<comment type="catalytic activity">
    <reaction evidence="8">
        <text>Mo-molybdopterin + GTP + H(+) = Mo-molybdopterin guanine dinucleotide + diphosphate</text>
        <dbReference type="Rhea" id="RHEA:34243"/>
        <dbReference type="ChEBI" id="CHEBI:15378"/>
        <dbReference type="ChEBI" id="CHEBI:33019"/>
        <dbReference type="ChEBI" id="CHEBI:37565"/>
        <dbReference type="ChEBI" id="CHEBI:71302"/>
        <dbReference type="ChEBI" id="CHEBI:71310"/>
        <dbReference type="EC" id="2.7.7.77"/>
    </reaction>
</comment>
<proteinExistence type="inferred from homology"/>
<evidence type="ECO:0000256" key="8">
    <source>
        <dbReference type="HAMAP-Rule" id="MF_00316"/>
    </source>
</evidence>
<dbReference type="InterPro" id="IPR013482">
    <property type="entry name" value="Molybde_CF_guanTrfase"/>
</dbReference>
<dbReference type="PANTHER" id="PTHR19136">
    <property type="entry name" value="MOLYBDENUM COFACTOR GUANYLYLTRANSFERASE"/>
    <property type="match status" value="1"/>
</dbReference>
<dbReference type="CDD" id="cd02503">
    <property type="entry name" value="MobA"/>
    <property type="match status" value="1"/>
</dbReference>
<keyword evidence="5 8" id="KW-0460">Magnesium</keyword>
<dbReference type="SUPFAM" id="SSF53448">
    <property type="entry name" value="Nucleotide-diphospho-sugar transferases"/>
    <property type="match status" value="1"/>
</dbReference>
<comment type="function">
    <text evidence="8">Transfers a GMP moiety from GTP to Mo-molybdopterin (Mo-MPT) cofactor (Moco or molybdenum cofactor) to form Mo-molybdopterin guanine dinucleotide (Mo-MGD) cofactor.</text>
</comment>
<comment type="subcellular location">
    <subcellularLocation>
        <location evidence="8">Cytoplasm</location>
    </subcellularLocation>
</comment>
<evidence type="ECO:0000256" key="3">
    <source>
        <dbReference type="ARBA" id="ARBA00022723"/>
    </source>
</evidence>
<evidence type="ECO:0000256" key="1">
    <source>
        <dbReference type="ARBA" id="ARBA00022490"/>
    </source>
</evidence>
<dbReference type="EMBL" id="JAVUPU010000006">
    <property type="protein sequence ID" value="MDT9599889.1"/>
    <property type="molecule type" value="Genomic_DNA"/>
</dbReference>
<keyword evidence="11" id="KW-1185">Reference proteome</keyword>
<keyword evidence="7 8" id="KW-0501">Molybdenum cofactor biosynthesis</keyword>
<evidence type="ECO:0000313" key="10">
    <source>
        <dbReference type="EMBL" id="MDT9599889.1"/>
    </source>
</evidence>
<evidence type="ECO:0000313" key="11">
    <source>
        <dbReference type="Proteomes" id="UP001259572"/>
    </source>
</evidence>
<feature type="binding site" evidence="8">
    <location>
        <position position="98"/>
    </location>
    <ligand>
        <name>GTP</name>
        <dbReference type="ChEBI" id="CHEBI:37565"/>
    </ligand>
</feature>
<evidence type="ECO:0000256" key="2">
    <source>
        <dbReference type="ARBA" id="ARBA00022679"/>
    </source>
</evidence>